<dbReference type="OrthoDB" id="4812032at2759"/>
<sequence length="249" mass="28278">MEEKRNKRKREEDNILPLLSRTDDLETTASKMVAIATAIENGENIAQRTGFQFCSPRRDAETIAMSQMKPMELEMYEMWRGYNSLSSHATATTPTKQTNPPYTPPPFDWEKNRAAIPNGAHSLKTFTQRAEAMDITWNHQGATPEHAAWLTYNLPELLPLVKAVRRVLTAEKQAKLDPLSGLTPSEYAEVRTLQKVGAISNENVRREKERINRLMRGIQEIMAILKTRADVMEARLIAKGIEIPPNSKH</sequence>
<evidence type="ECO:0000313" key="1">
    <source>
        <dbReference type="EMBL" id="OJJ42887.1"/>
    </source>
</evidence>
<accession>A0A1L9S6T2</accession>
<keyword evidence="2" id="KW-1185">Reference proteome</keyword>
<name>A0A1L9S6T2_9EURO</name>
<gene>
    <name evidence="1" type="ORF">ASPZODRAFT_137029</name>
</gene>
<evidence type="ECO:0000313" key="2">
    <source>
        <dbReference type="Proteomes" id="UP000184188"/>
    </source>
</evidence>
<dbReference type="VEuPathDB" id="FungiDB:ASPZODRAFT_137029"/>
<organism evidence="1 2">
    <name type="scientific">Penicilliopsis zonata CBS 506.65</name>
    <dbReference type="NCBI Taxonomy" id="1073090"/>
    <lineage>
        <taxon>Eukaryota</taxon>
        <taxon>Fungi</taxon>
        <taxon>Dikarya</taxon>
        <taxon>Ascomycota</taxon>
        <taxon>Pezizomycotina</taxon>
        <taxon>Eurotiomycetes</taxon>
        <taxon>Eurotiomycetidae</taxon>
        <taxon>Eurotiales</taxon>
        <taxon>Aspergillaceae</taxon>
        <taxon>Penicilliopsis</taxon>
    </lineage>
</organism>
<reference evidence="2" key="1">
    <citation type="journal article" date="2017" name="Genome Biol.">
        <title>Comparative genomics reveals high biological diversity and specific adaptations in the industrially and medically important fungal genus Aspergillus.</title>
        <authorList>
            <person name="de Vries R.P."/>
            <person name="Riley R."/>
            <person name="Wiebenga A."/>
            <person name="Aguilar-Osorio G."/>
            <person name="Amillis S."/>
            <person name="Uchima C.A."/>
            <person name="Anderluh G."/>
            <person name="Asadollahi M."/>
            <person name="Askin M."/>
            <person name="Barry K."/>
            <person name="Battaglia E."/>
            <person name="Bayram O."/>
            <person name="Benocci T."/>
            <person name="Braus-Stromeyer S.A."/>
            <person name="Caldana C."/>
            <person name="Canovas D."/>
            <person name="Cerqueira G.C."/>
            <person name="Chen F."/>
            <person name="Chen W."/>
            <person name="Choi C."/>
            <person name="Clum A."/>
            <person name="Dos Santos R.A."/>
            <person name="Damasio A.R."/>
            <person name="Diallinas G."/>
            <person name="Emri T."/>
            <person name="Fekete E."/>
            <person name="Flipphi M."/>
            <person name="Freyberg S."/>
            <person name="Gallo A."/>
            <person name="Gournas C."/>
            <person name="Habgood R."/>
            <person name="Hainaut M."/>
            <person name="Harispe M.L."/>
            <person name="Henrissat B."/>
            <person name="Hilden K.S."/>
            <person name="Hope R."/>
            <person name="Hossain A."/>
            <person name="Karabika E."/>
            <person name="Karaffa L."/>
            <person name="Karanyi Z."/>
            <person name="Krasevec N."/>
            <person name="Kuo A."/>
            <person name="Kusch H."/>
            <person name="LaButti K."/>
            <person name="Lagendijk E.L."/>
            <person name="Lapidus A."/>
            <person name="Levasseur A."/>
            <person name="Lindquist E."/>
            <person name="Lipzen A."/>
            <person name="Logrieco A.F."/>
            <person name="MacCabe A."/>
            <person name="Maekelae M.R."/>
            <person name="Malavazi I."/>
            <person name="Melin P."/>
            <person name="Meyer V."/>
            <person name="Mielnichuk N."/>
            <person name="Miskei M."/>
            <person name="Molnar A.P."/>
            <person name="Mule G."/>
            <person name="Ngan C.Y."/>
            <person name="Orejas M."/>
            <person name="Orosz E."/>
            <person name="Ouedraogo J.P."/>
            <person name="Overkamp K.M."/>
            <person name="Park H.-S."/>
            <person name="Perrone G."/>
            <person name="Piumi F."/>
            <person name="Punt P.J."/>
            <person name="Ram A.F."/>
            <person name="Ramon A."/>
            <person name="Rauscher S."/>
            <person name="Record E."/>
            <person name="Riano-Pachon D.M."/>
            <person name="Robert V."/>
            <person name="Roehrig J."/>
            <person name="Ruller R."/>
            <person name="Salamov A."/>
            <person name="Salih N.S."/>
            <person name="Samson R.A."/>
            <person name="Sandor E."/>
            <person name="Sanguinetti M."/>
            <person name="Schuetze T."/>
            <person name="Sepcic K."/>
            <person name="Shelest E."/>
            <person name="Sherlock G."/>
            <person name="Sophianopoulou V."/>
            <person name="Squina F.M."/>
            <person name="Sun H."/>
            <person name="Susca A."/>
            <person name="Todd R.B."/>
            <person name="Tsang A."/>
            <person name="Unkles S.E."/>
            <person name="van de Wiele N."/>
            <person name="van Rossen-Uffink D."/>
            <person name="Oliveira J.V."/>
            <person name="Vesth T.C."/>
            <person name="Visser J."/>
            <person name="Yu J.-H."/>
            <person name="Zhou M."/>
            <person name="Andersen M.R."/>
            <person name="Archer D.B."/>
            <person name="Baker S.E."/>
            <person name="Benoit I."/>
            <person name="Brakhage A.A."/>
            <person name="Braus G.H."/>
            <person name="Fischer R."/>
            <person name="Frisvad J.C."/>
            <person name="Goldman G.H."/>
            <person name="Houbraken J."/>
            <person name="Oakley B."/>
            <person name="Pocsi I."/>
            <person name="Scazzocchio C."/>
            <person name="Seiboth B."/>
            <person name="vanKuyk P.A."/>
            <person name="Wortman J."/>
            <person name="Dyer P.S."/>
            <person name="Grigoriev I.V."/>
        </authorList>
    </citation>
    <scope>NUCLEOTIDE SEQUENCE [LARGE SCALE GENOMIC DNA]</scope>
    <source>
        <strain evidence="2">CBS 506.65</strain>
    </source>
</reference>
<dbReference type="AlphaFoldDB" id="A0A1L9S6T2"/>
<dbReference type="GeneID" id="34610659"/>
<dbReference type="EMBL" id="KV878356">
    <property type="protein sequence ID" value="OJJ42887.1"/>
    <property type="molecule type" value="Genomic_DNA"/>
</dbReference>
<dbReference type="Proteomes" id="UP000184188">
    <property type="component" value="Unassembled WGS sequence"/>
</dbReference>
<dbReference type="RefSeq" id="XP_022577397.1">
    <property type="nucleotide sequence ID" value="XM_022724194.1"/>
</dbReference>
<protein>
    <submittedName>
        <fullName evidence="1">Uncharacterized protein</fullName>
    </submittedName>
</protein>
<proteinExistence type="predicted"/>